<dbReference type="Pfam" id="PF17939">
    <property type="entry name" value="TetR_C_30"/>
    <property type="match status" value="1"/>
</dbReference>
<dbReference type="PANTHER" id="PTHR30055:SF235">
    <property type="entry name" value="TRANSCRIPTIONAL REGULATORY PROTEIN"/>
    <property type="match status" value="1"/>
</dbReference>
<evidence type="ECO:0000313" key="4">
    <source>
        <dbReference type="EMBL" id="MFD2277713.1"/>
    </source>
</evidence>
<proteinExistence type="predicted"/>
<dbReference type="PROSITE" id="PS50977">
    <property type="entry name" value="HTH_TETR_2"/>
    <property type="match status" value="1"/>
</dbReference>
<dbReference type="SUPFAM" id="SSF48498">
    <property type="entry name" value="Tetracyclin repressor-like, C-terminal domain"/>
    <property type="match status" value="1"/>
</dbReference>
<dbReference type="Gene3D" id="1.10.357.10">
    <property type="entry name" value="Tetracycline Repressor, domain 2"/>
    <property type="match status" value="1"/>
</dbReference>
<protein>
    <submittedName>
        <fullName evidence="4">TetR/AcrR family transcriptional regulator</fullName>
    </submittedName>
</protein>
<feature type="domain" description="HTH tetR-type" evidence="3">
    <location>
        <begin position="1"/>
        <end position="61"/>
    </location>
</feature>
<dbReference type="RefSeq" id="WP_377093550.1">
    <property type="nucleotide sequence ID" value="NZ_JBHSJM010000001.1"/>
</dbReference>
<keyword evidence="1 2" id="KW-0238">DNA-binding</keyword>
<feature type="DNA-binding region" description="H-T-H motif" evidence="2">
    <location>
        <begin position="24"/>
        <end position="43"/>
    </location>
</feature>
<dbReference type="PANTHER" id="PTHR30055">
    <property type="entry name" value="HTH-TYPE TRANSCRIPTIONAL REGULATOR RUTR"/>
    <property type="match status" value="1"/>
</dbReference>
<dbReference type="Proteomes" id="UP001597297">
    <property type="component" value="Unassembled WGS sequence"/>
</dbReference>
<sequence length="204" mass="22739">MSTRDQILAAAWKLFSERGFEDVSVRDVTNEAGVNLASVSYHFGSKDGLIQEVVKKVLNPANQHRMDLLEAAIAEAGGTENLTLQSILESYARPIMFPEEHGSNQDILARLAARYMIERDYDVPNSVLALYTEVFQKYVTIISTKVTHLTPQEILQRLLFSIGAALQYETFASLARKTVGETGPVDKDKDFDEFVKFVLSGFSA</sequence>
<dbReference type="SUPFAM" id="SSF46689">
    <property type="entry name" value="Homeodomain-like"/>
    <property type="match status" value="1"/>
</dbReference>
<dbReference type="EMBL" id="JBHUJC010000043">
    <property type="protein sequence ID" value="MFD2277713.1"/>
    <property type="molecule type" value="Genomic_DNA"/>
</dbReference>
<dbReference type="PROSITE" id="PS01081">
    <property type="entry name" value="HTH_TETR_1"/>
    <property type="match status" value="1"/>
</dbReference>
<reference evidence="5" key="1">
    <citation type="journal article" date="2019" name="Int. J. Syst. Evol. Microbiol.">
        <title>The Global Catalogue of Microorganisms (GCM) 10K type strain sequencing project: providing services to taxonomists for standard genome sequencing and annotation.</title>
        <authorList>
            <consortium name="The Broad Institute Genomics Platform"/>
            <consortium name="The Broad Institute Genome Sequencing Center for Infectious Disease"/>
            <person name="Wu L."/>
            <person name="Ma J."/>
        </authorList>
    </citation>
    <scope>NUCLEOTIDE SEQUENCE [LARGE SCALE GENOMIC DNA]</scope>
    <source>
        <strain evidence="5">JCM 16545</strain>
    </source>
</reference>
<evidence type="ECO:0000256" key="1">
    <source>
        <dbReference type="ARBA" id="ARBA00023125"/>
    </source>
</evidence>
<evidence type="ECO:0000259" key="3">
    <source>
        <dbReference type="PROSITE" id="PS50977"/>
    </source>
</evidence>
<keyword evidence="5" id="KW-1185">Reference proteome</keyword>
<evidence type="ECO:0000256" key="2">
    <source>
        <dbReference type="PROSITE-ProRule" id="PRU00335"/>
    </source>
</evidence>
<accession>A0ABW5E8T8</accession>
<evidence type="ECO:0000313" key="5">
    <source>
        <dbReference type="Proteomes" id="UP001597297"/>
    </source>
</evidence>
<dbReference type="InterPro" id="IPR050109">
    <property type="entry name" value="HTH-type_TetR-like_transc_reg"/>
</dbReference>
<gene>
    <name evidence="4" type="ORF">ACFSQZ_14690</name>
</gene>
<dbReference type="InterPro" id="IPR023772">
    <property type="entry name" value="DNA-bd_HTH_TetR-type_CS"/>
</dbReference>
<dbReference type="Pfam" id="PF00440">
    <property type="entry name" value="TetR_N"/>
    <property type="match status" value="1"/>
</dbReference>
<dbReference type="InterPro" id="IPR041586">
    <property type="entry name" value="PsrA_TetR_C"/>
</dbReference>
<dbReference type="InterPro" id="IPR036271">
    <property type="entry name" value="Tet_transcr_reg_TetR-rel_C_sf"/>
</dbReference>
<name>A0ABW5E8T8_9BACT</name>
<dbReference type="InterPro" id="IPR001647">
    <property type="entry name" value="HTH_TetR"/>
</dbReference>
<dbReference type="PRINTS" id="PR00455">
    <property type="entry name" value="HTHTETR"/>
</dbReference>
<comment type="caution">
    <text evidence="4">The sequence shown here is derived from an EMBL/GenBank/DDBJ whole genome shotgun (WGS) entry which is preliminary data.</text>
</comment>
<dbReference type="InterPro" id="IPR009057">
    <property type="entry name" value="Homeodomain-like_sf"/>
</dbReference>
<organism evidence="4 5">
    <name type="scientific">Rubritalea spongiae</name>
    <dbReference type="NCBI Taxonomy" id="430797"/>
    <lineage>
        <taxon>Bacteria</taxon>
        <taxon>Pseudomonadati</taxon>
        <taxon>Verrucomicrobiota</taxon>
        <taxon>Verrucomicrobiia</taxon>
        <taxon>Verrucomicrobiales</taxon>
        <taxon>Rubritaleaceae</taxon>
        <taxon>Rubritalea</taxon>
    </lineage>
</organism>